<dbReference type="EMBL" id="JBHLVF010000031">
    <property type="protein sequence ID" value="MFC0393217.1"/>
    <property type="molecule type" value="Genomic_DNA"/>
</dbReference>
<keyword evidence="2" id="KW-0732">Signal</keyword>
<organism evidence="3 4">
    <name type="scientific">Paenibacillus mendelii</name>
    <dbReference type="NCBI Taxonomy" id="206163"/>
    <lineage>
        <taxon>Bacteria</taxon>
        <taxon>Bacillati</taxon>
        <taxon>Bacillota</taxon>
        <taxon>Bacilli</taxon>
        <taxon>Bacillales</taxon>
        <taxon>Paenibacillaceae</taxon>
        <taxon>Paenibacillus</taxon>
    </lineage>
</organism>
<feature type="region of interest" description="Disordered" evidence="1">
    <location>
        <begin position="47"/>
        <end position="81"/>
    </location>
</feature>
<evidence type="ECO:0000256" key="2">
    <source>
        <dbReference type="SAM" id="SignalP"/>
    </source>
</evidence>
<dbReference type="PROSITE" id="PS51257">
    <property type="entry name" value="PROKAR_LIPOPROTEIN"/>
    <property type="match status" value="1"/>
</dbReference>
<name>A0ABV6JCG3_9BACL</name>
<accession>A0ABV6JCG3</accession>
<evidence type="ECO:0000256" key="1">
    <source>
        <dbReference type="SAM" id="MobiDB-lite"/>
    </source>
</evidence>
<feature type="compositionally biased region" description="Low complexity" evidence="1">
    <location>
        <begin position="64"/>
        <end position="74"/>
    </location>
</feature>
<keyword evidence="3" id="KW-0449">Lipoprotein</keyword>
<dbReference type="Proteomes" id="UP001589818">
    <property type="component" value="Unassembled WGS sequence"/>
</dbReference>
<protein>
    <submittedName>
        <fullName evidence="3">YhcN/YlaJ family sporulation lipoprotein</fullName>
    </submittedName>
</protein>
<gene>
    <name evidence="3" type="ORF">ACFFJ8_17775</name>
</gene>
<proteinExistence type="predicted"/>
<dbReference type="InterPro" id="IPR019076">
    <property type="entry name" value="Spore_lipoprot_YhcN/YlaJ-like"/>
</dbReference>
<sequence>MFKYCGALVLSAALIMTATGCTMNNKDGVRTNQYRNRSVQDGVMRDGFKTRSTTDGTLMDGNRTRPTPNGTTGPLMDGIDGNRTGTNMNGMDGMNGMNGTHTTSNKDASDKIAKHISSVKGVSKATVVVHNNDAIVGLDVKAGENTSMVEKEVKRAVERVHPGYTVYVTTDKNLHSRIRGVQSQMVPLDGHPIRNMTEDVGTLIRDMGRTITAPFR</sequence>
<dbReference type="RefSeq" id="WP_204817853.1">
    <property type="nucleotide sequence ID" value="NZ_JANHOF010000002.1"/>
</dbReference>
<keyword evidence="4" id="KW-1185">Reference proteome</keyword>
<evidence type="ECO:0000313" key="3">
    <source>
        <dbReference type="EMBL" id="MFC0393217.1"/>
    </source>
</evidence>
<evidence type="ECO:0000313" key="4">
    <source>
        <dbReference type="Proteomes" id="UP001589818"/>
    </source>
</evidence>
<feature type="chain" id="PRO_5045848245" evidence="2">
    <location>
        <begin position="21"/>
        <end position="216"/>
    </location>
</feature>
<feature type="signal peptide" evidence="2">
    <location>
        <begin position="1"/>
        <end position="20"/>
    </location>
</feature>
<dbReference type="Pfam" id="PF09580">
    <property type="entry name" value="Spore_YhcN_YlaJ"/>
    <property type="match status" value="1"/>
</dbReference>
<reference evidence="3 4" key="1">
    <citation type="submission" date="2024-09" db="EMBL/GenBank/DDBJ databases">
        <authorList>
            <person name="Sun Q."/>
            <person name="Mori K."/>
        </authorList>
    </citation>
    <scope>NUCLEOTIDE SEQUENCE [LARGE SCALE GENOMIC DNA]</scope>
    <source>
        <strain evidence="3 4">CCM 4839</strain>
    </source>
</reference>
<comment type="caution">
    <text evidence="3">The sequence shown here is derived from an EMBL/GenBank/DDBJ whole genome shotgun (WGS) entry which is preliminary data.</text>
</comment>